<dbReference type="GO" id="GO:0008017">
    <property type="term" value="F:microtubule binding"/>
    <property type="evidence" value="ECO:0007669"/>
    <property type="project" value="TreeGrafter"/>
</dbReference>
<evidence type="ECO:0000313" key="4">
    <source>
        <dbReference type="Proteomes" id="UP001295740"/>
    </source>
</evidence>
<comment type="caution">
    <text evidence="3">The sequence shown here is derived from an EMBL/GenBank/DDBJ whole genome shotgun (WGS) entry which is preliminary data.</text>
</comment>
<evidence type="ECO:0000313" key="3">
    <source>
        <dbReference type="EMBL" id="CAJ2513632.1"/>
    </source>
</evidence>
<dbReference type="GO" id="GO:0005737">
    <property type="term" value="C:cytoplasm"/>
    <property type="evidence" value="ECO:0007669"/>
    <property type="project" value="TreeGrafter"/>
</dbReference>
<name>A0AAI8VYY0_9PEZI</name>
<protein>
    <submittedName>
        <fullName evidence="3">Uu.00g017510.m01.CDS01</fullName>
    </submittedName>
</protein>
<dbReference type="GO" id="GO:0005815">
    <property type="term" value="C:microtubule organizing center"/>
    <property type="evidence" value="ECO:0007669"/>
    <property type="project" value="TreeGrafter"/>
</dbReference>
<feature type="compositionally biased region" description="Low complexity" evidence="2">
    <location>
        <begin position="1020"/>
        <end position="1030"/>
    </location>
</feature>
<dbReference type="AlphaFoldDB" id="A0AAI8VYY0"/>
<reference evidence="3" key="1">
    <citation type="submission" date="2023-10" db="EMBL/GenBank/DDBJ databases">
        <authorList>
            <person name="Hackl T."/>
        </authorList>
    </citation>
    <scope>NUCLEOTIDE SEQUENCE</scope>
</reference>
<feature type="coiled-coil region" evidence="1">
    <location>
        <begin position="583"/>
        <end position="610"/>
    </location>
</feature>
<proteinExistence type="predicted"/>
<dbReference type="GO" id="GO:0051959">
    <property type="term" value="F:dynein light intermediate chain binding"/>
    <property type="evidence" value="ECO:0007669"/>
    <property type="project" value="TreeGrafter"/>
</dbReference>
<dbReference type="GO" id="GO:0030705">
    <property type="term" value="P:cytoskeleton-dependent intracellular transport"/>
    <property type="evidence" value="ECO:0007669"/>
    <property type="project" value="TreeGrafter"/>
</dbReference>
<gene>
    <name evidence="3" type="ORF">KHLLAP_LOCUS14100</name>
</gene>
<keyword evidence="4" id="KW-1185">Reference proteome</keyword>
<dbReference type="EMBL" id="CAUWAG010000020">
    <property type="protein sequence ID" value="CAJ2513632.1"/>
    <property type="molecule type" value="Genomic_DNA"/>
</dbReference>
<dbReference type="Proteomes" id="UP001295740">
    <property type="component" value="Unassembled WGS sequence"/>
</dbReference>
<feature type="region of interest" description="Disordered" evidence="2">
    <location>
        <begin position="1020"/>
        <end position="1039"/>
    </location>
</feature>
<sequence length="1132" mass="127299">MAAPDTQPQDGNENGVQVTEVYDTMQGFIKATHWGKPYYSSFIHNNPSIQTQLLDHVSCSYVSTPGRSPTLLALKQHAQSLTALIQMIAPSQIGAEIDNENTKQGDHGFAREQAFDWLNNLQMHYNTEDKMHKLPLNALANLIEDNNDIEGPKWHCALEASDLKFVEEDPDQQFRPFHSHMTLLMHANECLERLDHEYSAMGGILAVIPLEAETVNEKAELEKAKKTLIGQWILFTQHLTGRMHELEINYANCLDLLANEAVVPMQHLSAHGPDGRSGREIVFPQDKFILANAGEDVQTFIHQMLDRQEAYDEKVDQRYGEQEVVGEGIWKDNEKARGIVKLDLSTRYYRLRNSGHGPLFVLPAFGDRPNTEYTRDLEGRPTVVTVPEPFMPTRTTEWDRQLHDNTDELQQLKIDNSNLQSKLANCEGMREIAQDEVDQLRAYRKSASRVSNSTSDSTAEHITNLEADVENLKKKLKDCMANGNSMTDELTAFRLSNQAKHDGKDSIASLAAEISNLKLKLQGTDMKVIDREMRIRQLNKELSNLKLRPADTSDISVLQNRVLELEASERSALAREQDAVRTQRSLEQNLRDAIKERDDLRNERDALRTTVNSNASGQTPQDLEAIIQERINLQKEKDAYFAVQTMVTGNASGQTLQAAGLPDDLPANYLPDAYEYRNAAKNLVIISAKVYDELRELNNKAALAEQQVDECHTQTSSLQLQLDNAKQQVTQLSTQLSQAQDALKNAQAQAPLIQSESDFLTRQQLANCREREKQLDAALQTAYTRLKKAEDDLKQAQNDLKKAQGSDDLAGRLHASEEEVKELEAKLRQAVEDLSLADQRLTEAQGDNDRARQMQDLRVAERKLKEQSRKSDAELKEAQDALKQEQDNLINCNAQVKTLESQAAQAPQDPAQTQALKALEEEKQQAEKSLKSCQAVVTTLQGRSMAAETEVARLQTQLQAAQEALEKAQKETTDELNKCKQQVESLKTQLETVKTKGQTKSVEAALKLKEEELEKLKSQAEQLKAAAQPGAKPPQTLPRSTLPVIQLPYDIGPRGTFIEKDLIVSKVAYHEALVQMAKMGREASDGIDRTIHFVSPLFNGPDKKLNKKDFGWMIEIQQDPVFKHPDVSSIMR</sequence>
<keyword evidence="1" id="KW-0175">Coiled coil</keyword>
<dbReference type="GO" id="GO:0031122">
    <property type="term" value="P:cytoplasmic microtubule organization"/>
    <property type="evidence" value="ECO:0007669"/>
    <property type="project" value="TreeGrafter"/>
</dbReference>
<dbReference type="PANTHER" id="PTHR18947:SF28">
    <property type="entry name" value="GIRDIN, ISOFORM A"/>
    <property type="match status" value="1"/>
</dbReference>
<evidence type="ECO:0000256" key="2">
    <source>
        <dbReference type="SAM" id="MobiDB-lite"/>
    </source>
</evidence>
<accession>A0AAI8VYY0</accession>
<dbReference type="PANTHER" id="PTHR18947">
    <property type="entry name" value="HOOK PROTEINS"/>
    <property type="match status" value="1"/>
</dbReference>
<organism evidence="3 4">
    <name type="scientific">Anthostomella pinea</name>
    <dbReference type="NCBI Taxonomy" id="933095"/>
    <lineage>
        <taxon>Eukaryota</taxon>
        <taxon>Fungi</taxon>
        <taxon>Dikarya</taxon>
        <taxon>Ascomycota</taxon>
        <taxon>Pezizomycotina</taxon>
        <taxon>Sordariomycetes</taxon>
        <taxon>Xylariomycetidae</taxon>
        <taxon>Xylariales</taxon>
        <taxon>Xylariaceae</taxon>
        <taxon>Anthostomella</taxon>
    </lineage>
</organism>
<evidence type="ECO:0000256" key="1">
    <source>
        <dbReference type="SAM" id="Coils"/>
    </source>
</evidence>
<feature type="coiled-coil region" evidence="1">
    <location>
        <begin position="402"/>
        <end position="482"/>
    </location>
</feature>